<feature type="transmembrane region" description="Helical" evidence="6">
    <location>
        <begin position="666"/>
        <end position="682"/>
    </location>
</feature>
<dbReference type="Proteomes" id="UP000000646">
    <property type="component" value="Chromosome"/>
</dbReference>
<evidence type="ECO:0000256" key="5">
    <source>
        <dbReference type="ARBA" id="ARBA00023136"/>
    </source>
</evidence>
<dbReference type="GO" id="GO:0020037">
    <property type="term" value="F:heme binding"/>
    <property type="evidence" value="ECO:0007669"/>
    <property type="project" value="InterPro"/>
</dbReference>
<keyword evidence="5 6" id="KW-0472">Membrane</keyword>
<feature type="transmembrane region" description="Helical" evidence="6">
    <location>
        <begin position="338"/>
        <end position="354"/>
    </location>
</feature>
<dbReference type="Pfam" id="PF05140">
    <property type="entry name" value="ResB"/>
    <property type="match status" value="2"/>
</dbReference>
<feature type="domain" description="ResB-like" evidence="8">
    <location>
        <begin position="219"/>
        <end position="288"/>
    </location>
</feature>
<dbReference type="AlphaFoldDB" id="A0A0H3P9A6"/>
<dbReference type="InterPro" id="IPR007816">
    <property type="entry name" value="ResB-like_domain"/>
</dbReference>
<evidence type="ECO:0000256" key="4">
    <source>
        <dbReference type="ARBA" id="ARBA00022989"/>
    </source>
</evidence>
<dbReference type="InterPro" id="IPR002541">
    <property type="entry name" value="Cyt_c_assembly"/>
</dbReference>
<evidence type="ECO:0000313" key="10">
    <source>
        <dbReference type="Proteomes" id="UP000000646"/>
    </source>
</evidence>
<feature type="domain" description="Cytochrome c assembly protein" evidence="7">
    <location>
        <begin position="660"/>
        <end position="863"/>
    </location>
</feature>
<dbReference type="Pfam" id="PF01578">
    <property type="entry name" value="Cytochrom_C_asm"/>
    <property type="match status" value="1"/>
</dbReference>
<feature type="transmembrane region" description="Helical" evidence="6">
    <location>
        <begin position="875"/>
        <end position="893"/>
    </location>
</feature>
<comment type="subcellular location">
    <subcellularLocation>
        <location evidence="1">Membrane</location>
        <topology evidence="1">Multi-pass membrane protein</topology>
    </subcellularLocation>
</comment>
<feature type="transmembrane region" description="Helical" evidence="6">
    <location>
        <begin position="41"/>
        <end position="65"/>
    </location>
</feature>
<dbReference type="eggNOG" id="COG0755">
    <property type="taxonomic scope" value="Bacteria"/>
</dbReference>
<feature type="transmembrane region" description="Helical" evidence="6">
    <location>
        <begin position="835"/>
        <end position="855"/>
    </location>
</feature>
<evidence type="ECO:0000256" key="3">
    <source>
        <dbReference type="ARBA" id="ARBA00022748"/>
    </source>
</evidence>
<feature type="transmembrane region" description="Helical" evidence="6">
    <location>
        <begin position="689"/>
        <end position="708"/>
    </location>
</feature>
<dbReference type="HOGENOM" id="CLU_008710_0_0_7"/>
<feature type="transmembrane region" description="Helical" evidence="6">
    <location>
        <begin position="77"/>
        <end position="96"/>
    </location>
</feature>
<keyword evidence="2 6" id="KW-0812">Transmembrane</keyword>
<evidence type="ECO:0000256" key="1">
    <source>
        <dbReference type="ARBA" id="ARBA00004141"/>
    </source>
</evidence>
<dbReference type="EMBL" id="CP000538">
    <property type="protein sequence ID" value="EAQ72011.1"/>
    <property type="molecule type" value="Genomic_DNA"/>
</dbReference>
<dbReference type="KEGG" id="cjj:CJJ81176_0066"/>
<protein>
    <submittedName>
        <fullName evidence="9">Cytochrome c biogenesis protein</fullName>
    </submittedName>
</protein>
<dbReference type="GO" id="GO:0005886">
    <property type="term" value="C:plasma membrane"/>
    <property type="evidence" value="ECO:0007669"/>
    <property type="project" value="TreeGrafter"/>
</dbReference>
<feature type="transmembrane region" description="Helical" evidence="6">
    <location>
        <begin position="728"/>
        <end position="754"/>
    </location>
</feature>
<feature type="transmembrane region" description="Helical" evidence="6">
    <location>
        <begin position="603"/>
        <end position="620"/>
    </location>
</feature>
<feature type="transmembrane region" description="Helical" evidence="6">
    <location>
        <begin position="301"/>
        <end position="318"/>
    </location>
</feature>
<accession>A0A0H3P9A6</accession>
<dbReference type="eggNOG" id="COG1333">
    <property type="taxonomic scope" value="Bacteria"/>
</dbReference>
<evidence type="ECO:0000259" key="7">
    <source>
        <dbReference type="Pfam" id="PF01578"/>
    </source>
</evidence>
<evidence type="ECO:0000259" key="8">
    <source>
        <dbReference type="Pfam" id="PF05140"/>
    </source>
</evidence>
<dbReference type="GO" id="GO:0017004">
    <property type="term" value="P:cytochrome complex assembly"/>
    <property type="evidence" value="ECO:0007669"/>
    <property type="project" value="UniProtKB-KW"/>
</dbReference>
<feature type="transmembrane region" description="Helical" evidence="6">
    <location>
        <begin position="632"/>
        <end position="654"/>
    </location>
</feature>
<evidence type="ECO:0000256" key="2">
    <source>
        <dbReference type="ARBA" id="ARBA00022692"/>
    </source>
</evidence>
<dbReference type="PANTHER" id="PTHR30071">
    <property type="entry name" value="HEME EXPORTER PROTEIN C"/>
    <property type="match status" value="1"/>
</dbReference>
<keyword evidence="3" id="KW-0201">Cytochrome c-type biogenesis</keyword>
<proteinExistence type="predicted"/>
<reference evidence="10" key="1">
    <citation type="submission" date="2006-12" db="EMBL/GenBank/DDBJ databases">
        <authorList>
            <person name="Fouts D.E."/>
            <person name="Nelson K.E."/>
            <person name="Sebastian Y."/>
        </authorList>
    </citation>
    <scope>NUCLEOTIDE SEQUENCE [LARGE SCALE GENOMIC DNA]</scope>
    <source>
        <strain evidence="10">81-176</strain>
    </source>
</reference>
<evidence type="ECO:0000313" key="9">
    <source>
        <dbReference type="EMBL" id="EAQ72011.1"/>
    </source>
</evidence>
<sequence length="901" mass="103290">MFKKIFFSFWMSLILLFIYALSCAVATFVENDFGTNAAKALVYNALWFDILHLLLLINLIGIIFIHKLLQRKKYASLLLHSAFIVILLGAAITRYFGIEGGMHIREGQSSDIIVTRDEFIALMLYNDEGKVVEYQSFGVAFNPLLHNSFEKKVSMQQNKTINLKLLDYEKAPNAMSNPIIKMQISFNNESKEILLTPNYNNENVLPFRLGGEIFALNWGPEEIKLPFSLALKDFILDRYAGSMSPSSYASDIEVIDQDKSFEYKIFMNNVLDYGGYRFFQSSYDQDEQGTILSVNKDPGKIPTYIGYTLLTLGFLWILFAKNSRFQKLSNYLKNQKNLLLILFCLFAFNIKSFADENTLKLIQNIKENSAKHSMLFGSLLVQDFDGRIKPIDTLAMNYIHKITKKNDFLGLNYNQIFLGMMMYPQHFRQIKMISVKTAKLKEILGVDKNEKYLAYDDVFDGDFYKLSNYIEEANRKKPALRDQFDKDILALDEKINTAFYIYSGEIFRIFPDPSQKTYTWYSPATPMPFDLKDIENIQSLLAKYFFDFEQALSTKDFSKADESLERLKNFQNFYGSNLIPTPTQISLELFLNHYNIFDNLTPIYLLLGSMLFILLVYEILSLKKAPKMLKNAIFILIALSVLAHALALIFRWYVGDHAPWSNAYESMVYIAFACAFAGLVFYKRSSLALCTASIMAGISLFVAHLGFMDPQITNLVPVLKSYWLNIHVSIITASYGFLGLCFLLGVFSLILFMLRNPKKAQIDQSILNLHCINEMAMIIGLALLTIGNFLGGVWANESWGRYWGWDSKETWALISIIVYTMILHLRFISKFNNPYAFASASVIGFYSILMTYFGVNFYLSGLHSYATGDPVPVPKFLYFFIAFTVILILGAFFKRKLKSPA</sequence>
<feature type="domain" description="ResB-like" evidence="8">
    <location>
        <begin position="73"/>
        <end position="159"/>
    </location>
</feature>
<feature type="transmembrane region" description="Helical" evidence="6">
    <location>
        <begin position="775"/>
        <end position="795"/>
    </location>
</feature>
<organism evidence="9 10">
    <name type="scientific">Campylobacter jejuni subsp. jejuni serotype O:23/36 (strain 81-176)</name>
    <dbReference type="NCBI Taxonomy" id="354242"/>
    <lineage>
        <taxon>Bacteria</taxon>
        <taxon>Pseudomonadati</taxon>
        <taxon>Campylobacterota</taxon>
        <taxon>Epsilonproteobacteria</taxon>
        <taxon>Campylobacterales</taxon>
        <taxon>Campylobacteraceae</taxon>
        <taxon>Campylobacter</taxon>
    </lineage>
</organism>
<gene>
    <name evidence="9" type="ordered locus">CJJ81176_0066</name>
</gene>
<feature type="transmembrane region" description="Helical" evidence="6">
    <location>
        <begin position="810"/>
        <end position="828"/>
    </location>
</feature>
<name>A0A0H3P9A6_CAMJJ</name>
<keyword evidence="4 6" id="KW-1133">Transmembrane helix</keyword>
<dbReference type="PANTHER" id="PTHR30071:SF1">
    <property type="entry name" value="CYTOCHROME B_B6 PROTEIN-RELATED"/>
    <property type="match status" value="1"/>
</dbReference>
<dbReference type="RefSeq" id="WP_011812682.1">
    <property type="nucleotide sequence ID" value="NC_008787.1"/>
</dbReference>
<dbReference type="InterPro" id="IPR045062">
    <property type="entry name" value="Cyt_c_biogenesis_CcsA/CcmC"/>
</dbReference>
<feature type="transmembrane region" description="Helical" evidence="6">
    <location>
        <begin position="7"/>
        <end position="29"/>
    </location>
</feature>
<evidence type="ECO:0000256" key="6">
    <source>
        <dbReference type="SAM" id="Phobius"/>
    </source>
</evidence>